<accession>A0A6P2BXA9</accession>
<evidence type="ECO:0000259" key="2">
    <source>
        <dbReference type="SMART" id="SM00829"/>
    </source>
</evidence>
<reference evidence="3 4" key="1">
    <citation type="submission" date="2018-11" db="EMBL/GenBank/DDBJ databases">
        <title>Trebonia kvetii gen.nov., sp.nov., a novel acidophilic actinobacterium, and proposal of the new actinobacterial family Treboniaceae fam. nov.</title>
        <authorList>
            <person name="Rapoport D."/>
            <person name="Sagova-Mareckova M."/>
            <person name="Sedlacek I."/>
            <person name="Provaznik J."/>
            <person name="Kralova S."/>
            <person name="Pavlinic D."/>
            <person name="Benes V."/>
            <person name="Kopecky J."/>
        </authorList>
    </citation>
    <scope>NUCLEOTIDE SEQUENCE [LARGE SCALE GENOMIC DNA]</scope>
    <source>
        <strain evidence="3 4">15Tr583</strain>
    </source>
</reference>
<keyword evidence="1" id="KW-0812">Transmembrane</keyword>
<dbReference type="GO" id="GO:0016491">
    <property type="term" value="F:oxidoreductase activity"/>
    <property type="evidence" value="ECO:0007669"/>
    <property type="project" value="InterPro"/>
</dbReference>
<dbReference type="SUPFAM" id="SSF50129">
    <property type="entry name" value="GroES-like"/>
    <property type="match status" value="1"/>
</dbReference>
<sequence>MKAVVYTRYGPPGVLRLMDVETPAPGDGEVLVKVHAVSLNASDWETLRGKPLYSRIMGPFRPRHHILGSDIAGQVAAAGANATLFQPGEQVFADILGHMGGFAEYARVPQSALARMPAGMTYEEAACLPQAGAIALQGLAGKGQVRPGQKVLINGAGGGSGMYAVQLAKLHGAEVTGVDSTEKLEFMRSVGANHVIDYTREDFTRNGRAYDLILDLAAHRSAFACKRSLAPAGRYLYVGGSMAALFQVLLIGPLAGLSEGKKIRVLAVRLGVQHVGPIVELCQAAKIATVIDRRYRLSEVPEALRYLGEGHAKGKVVVIVE</sequence>
<dbReference type="InterPro" id="IPR036291">
    <property type="entry name" value="NAD(P)-bd_dom_sf"/>
</dbReference>
<keyword evidence="1" id="KW-1133">Transmembrane helix</keyword>
<dbReference type="Pfam" id="PF13602">
    <property type="entry name" value="ADH_zinc_N_2"/>
    <property type="match status" value="1"/>
</dbReference>
<dbReference type="RefSeq" id="WP_145855178.1">
    <property type="nucleotide sequence ID" value="NZ_RPFW01000004.1"/>
</dbReference>
<dbReference type="EMBL" id="RPFW01000004">
    <property type="protein sequence ID" value="TVZ02911.1"/>
    <property type="molecule type" value="Genomic_DNA"/>
</dbReference>
<dbReference type="AlphaFoldDB" id="A0A6P2BXA9"/>
<dbReference type="InterPro" id="IPR052733">
    <property type="entry name" value="Chloroplast_QOR"/>
</dbReference>
<feature type="transmembrane region" description="Helical" evidence="1">
    <location>
        <begin position="235"/>
        <end position="257"/>
    </location>
</feature>
<comment type="caution">
    <text evidence="3">The sequence shown here is derived from an EMBL/GenBank/DDBJ whole genome shotgun (WGS) entry which is preliminary data.</text>
</comment>
<name>A0A6P2BXA9_9ACTN</name>
<dbReference type="OrthoDB" id="3727682at2"/>
<proteinExistence type="predicted"/>
<dbReference type="PANTHER" id="PTHR44013">
    <property type="entry name" value="ZINC-TYPE ALCOHOL DEHYDROGENASE-LIKE PROTEIN C16A3.02C"/>
    <property type="match status" value="1"/>
</dbReference>
<keyword evidence="4" id="KW-1185">Reference proteome</keyword>
<dbReference type="InterPro" id="IPR011032">
    <property type="entry name" value="GroES-like_sf"/>
</dbReference>
<dbReference type="CDD" id="cd08267">
    <property type="entry name" value="MDR1"/>
    <property type="match status" value="1"/>
</dbReference>
<dbReference type="Gene3D" id="3.40.50.720">
    <property type="entry name" value="NAD(P)-binding Rossmann-like Domain"/>
    <property type="match status" value="1"/>
</dbReference>
<evidence type="ECO:0000313" key="4">
    <source>
        <dbReference type="Proteomes" id="UP000460272"/>
    </source>
</evidence>
<evidence type="ECO:0000256" key="1">
    <source>
        <dbReference type="SAM" id="Phobius"/>
    </source>
</evidence>
<dbReference type="Gene3D" id="3.90.180.10">
    <property type="entry name" value="Medium-chain alcohol dehydrogenases, catalytic domain"/>
    <property type="match status" value="1"/>
</dbReference>
<dbReference type="PANTHER" id="PTHR44013:SF1">
    <property type="entry name" value="ZINC-TYPE ALCOHOL DEHYDROGENASE-LIKE PROTEIN C16A3.02C"/>
    <property type="match status" value="1"/>
</dbReference>
<dbReference type="Proteomes" id="UP000460272">
    <property type="component" value="Unassembled WGS sequence"/>
</dbReference>
<dbReference type="Pfam" id="PF08240">
    <property type="entry name" value="ADH_N"/>
    <property type="match status" value="1"/>
</dbReference>
<organism evidence="3 4">
    <name type="scientific">Trebonia kvetii</name>
    <dbReference type="NCBI Taxonomy" id="2480626"/>
    <lineage>
        <taxon>Bacteria</taxon>
        <taxon>Bacillati</taxon>
        <taxon>Actinomycetota</taxon>
        <taxon>Actinomycetes</taxon>
        <taxon>Streptosporangiales</taxon>
        <taxon>Treboniaceae</taxon>
        <taxon>Trebonia</taxon>
    </lineage>
</organism>
<gene>
    <name evidence="3" type="ORF">EAS64_20765</name>
</gene>
<dbReference type="InterPro" id="IPR013154">
    <property type="entry name" value="ADH-like_N"/>
</dbReference>
<dbReference type="InterPro" id="IPR002364">
    <property type="entry name" value="Quin_OxRdtase/zeta-crystal_CS"/>
</dbReference>
<dbReference type="SUPFAM" id="SSF51735">
    <property type="entry name" value="NAD(P)-binding Rossmann-fold domains"/>
    <property type="match status" value="1"/>
</dbReference>
<dbReference type="GO" id="GO:0008270">
    <property type="term" value="F:zinc ion binding"/>
    <property type="evidence" value="ECO:0007669"/>
    <property type="project" value="InterPro"/>
</dbReference>
<evidence type="ECO:0000313" key="3">
    <source>
        <dbReference type="EMBL" id="TVZ02911.1"/>
    </source>
</evidence>
<keyword evidence="1" id="KW-0472">Membrane</keyword>
<dbReference type="SMART" id="SM00829">
    <property type="entry name" value="PKS_ER"/>
    <property type="match status" value="1"/>
</dbReference>
<dbReference type="InterPro" id="IPR020843">
    <property type="entry name" value="ER"/>
</dbReference>
<feature type="domain" description="Enoyl reductase (ER)" evidence="2">
    <location>
        <begin position="10"/>
        <end position="318"/>
    </location>
</feature>
<protein>
    <submittedName>
        <fullName evidence="3">NAD(P)-dependent alcohol dehydrogenase</fullName>
    </submittedName>
</protein>
<dbReference type="PROSITE" id="PS01162">
    <property type="entry name" value="QOR_ZETA_CRYSTAL"/>
    <property type="match status" value="1"/>
</dbReference>